<dbReference type="InterPro" id="IPR013783">
    <property type="entry name" value="Ig-like_fold"/>
</dbReference>
<dbReference type="RefSeq" id="WP_008379844.1">
    <property type="nucleotide sequence ID" value="NZ_BAOP01000020.1"/>
</dbReference>
<evidence type="ECO:0000256" key="2">
    <source>
        <dbReference type="SAM" id="SignalP"/>
    </source>
</evidence>
<sequence length="413" mass="41473">MTRSLGRVAAATGTGLLVVAGLIASTPGVAAAAPATIEWSDGNTAFSRTVSDVNPAIGDTITVSTTFQRKWSFEDVYNFKDLEDGCLDYVQGSAKWEDSATTNVQVSTAAAGQLGFVRLESPNLTSWRVPGVGAGWGAKRTISLKYKVGENCPTGVNLAVGTMHYGGSLGSGTYQDKGPNIKVQTPPQKDATTTAVSVSPAPKVGDPSTVTAKITSTATVADGTVEFFNHNVSLGTANVVAGKATVSWTPSNEGAYSLKAVYSGTATLAGSSSSIGGTVSPKDPDPEPGAPIVTLSAAPKVGDAVTVTVESDAAVGASVALTANGTAICQNLTLGADHKATCQWTPSAPGAVALKATIGAQSTTKNVTVTAKDVPVDPTDTTDPTTPTTTKPTTTAPGGNGSSAGSLSDIFGS</sequence>
<evidence type="ECO:0000256" key="1">
    <source>
        <dbReference type="SAM" id="MobiDB-lite"/>
    </source>
</evidence>
<feature type="compositionally biased region" description="Polar residues" evidence="1">
    <location>
        <begin position="184"/>
        <end position="197"/>
    </location>
</feature>
<evidence type="ECO:0000313" key="5">
    <source>
        <dbReference type="Proteomes" id="UP000035009"/>
    </source>
</evidence>
<evidence type="ECO:0000259" key="3">
    <source>
        <dbReference type="Pfam" id="PF16640"/>
    </source>
</evidence>
<feature type="region of interest" description="Disordered" evidence="1">
    <location>
        <begin position="184"/>
        <end position="205"/>
    </location>
</feature>
<dbReference type="InterPro" id="IPR032109">
    <property type="entry name" value="Big_3_5"/>
</dbReference>
<keyword evidence="5" id="KW-1185">Reference proteome</keyword>
<dbReference type="STRING" id="410332.SAMN04488550_1504"/>
<reference evidence="4 5" key="1">
    <citation type="submission" date="2013-02" db="EMBL/GenBank/DDBJ databases">
        <title>Whole genome shotgun sequence of Gordonia malaquae NBRC 108250.</title>
        <authorList>
            <person name="Yoshida I."/>
            <person name="Hosoyama A."/>
            <person name="Tsuchikane K."/>
            <person name="Ando Y."/>
            <person name="Baba S."/>
            <person name="Ohji S."/>
            <person name="Hamada M."/>
            <person name="Tamura T."/>
            <person name="Yamazoe A."/>
            <person name="Yamazaki S."/>
            <person name="Fujita N."/>
        </authorList>
    </citation>
    <scope>NUCLEOTIDE SEQUENCE [LARGE SCALE GENOMIC DNA]</scope>
    <source>
        <strain evidence="4 5">NBRC 108250</strain>
    </source>
</reference>
<dbReference type="EMBL" id="BAOP01000020">
    <property type="protein sequence ID" value="GAC80677.1"/>
    <property type="molecule type" value="Genomic_DNA"/>
</dbReference>
<dbReference type="GO" id="GO:0005975">
    <property type="term" value="P:carbohydrate metabolic process"/>
    <property type="evidence" value="ECO:0007669"/>
    <property type="project" value="UniProtKB-ARBA"/>
</dbReference>
<keyword evidence="2" id="KW-0732">Signal</keyword>
<feature type="domain" description="Bacterial Ig-like" evidence="3">
    <location>
        <begin position="199"/>
        <end position="274"/>
    </location>
</feature>
<organism evidence="4 5">
    <name type="scientific">Gordonia malaquae NBRC 108250</name>
    <dbReference type="NCBI Taxonomy" id="1223542"/>
    <lineage>
        <taxon>Bacteria</taxon>
        <taxon>Bacillati</taxon>
        <taxon>Actinomycetota</taxon>
        <taxon>Actinomycetes</taxon>
        <taxon>Mycobacteriales</taxon>
        <taxon>Gordoniaceae</taxon>
        <taxon>Gordonia</taxon>
    </lineage>
</organism>
<dbReference type="AlphaFoldDB" id="M3UY16"/>
<dbReference type="eggNOG" id="ENOG5030QQ7">
    <property type="taxonomic scope" value="Bacteria"/>
</dbReference>
<comment type="caution">
    <text evidence="4">The sequence shown here is derived from an EMBL/GenBank/DDBJ whole genome shotgun (WGS) entry which is preliminary data.</text>
</comment>
<dbReference type="OrthoDB" id="4382232at2"/>
<dbReference type="Proteomes" id="UP000035009">
    <property type="component" value="Unassembled WGS sequence"/>
</dbReference>
<feature type="chain" id="PRO_5039682763" description="Bacterial Ig-like domain-containing protein" evidence="2">
    <location>
        <begin position="32"/>
        <end position="413"/>
    </location>
</feature>
<dbReference type="Gene3D" id="2.60.40.10">
    <property type="entry name" value="Immunoglobulins"/>
    <property type="match status" value="1"/>
</dbReference>
<feature type="compositionally biased region" description="Low complexity" evidence="1">
    <location>
        <begin position="373"/>
        <end position="397"/>
    </location>
</feature>
<feature type="signal peptide" evidence="2">
    <location>
        <begin position="1"/>
        <end position="31"/>
    </location>
</feature>
<proteinExistence type="predicted"/>
<dbReference type="Pfam" id="PF16640">
    <property type="entry name" value="Big_3_5"/>
    <property type="match status" value="1"/>
</dbReference>
<protein>
    <recommendedName>
        <fullName evidence="3">Bacterial Ig-like domain-containing protein</fullName>
    </recommendedName>
</protein>
<gene>
    <name evidence="4" type="ORF">GM1_020_00410</name>
</gene>
<evidence type="ECO:0000313" key="4">
    <source>
        <dbReference type="EMBL" id="GAC80677.1"/>
    </source>
</evidence>
<accession>M3UY16</accession>
<name>M3UY16_GORML</name>
<feature type="region of interest" description="Disordered" evidence="1">
    <location>
        <begin position="373"/>
        <end position="413"/>
    </location>
</feature>